<accession>A0A0C2YJI7</accession>
<feature type="compositionally biased region" description="Polar residues" evidence="1">
    <location>
        <begin position="304"/>
        <end position="322"/>
    </location>
</feature>
<proteinExistence type="predicted"/>
<keyword evidence="2" id="KW-1133">Transmembrane helix</keyword>
<evidence type="ECO:0000313" key="4">
    <source>
        <dbReference type="Proteomes" id="UP000053424"/>
    </source>
</evidence>
<feature type="region of interest" description="Disordered" evidence="1">
    <location>
        <begin position="1"/>
        <end position="158"/>
    </location>
</feature>
<feature type="region of interest" description="Disordered" evidence="1">
    <location>
        <begin position="189"/>
        <end position="225"/>
    </location>
</feature>
<feature type="compositionally biased region" description="Pro residues" evidence="1">
    <location>
        <begin position="57"/>
        <end position="76"/>
    </location>
</feature>
<feature type="compositionally biased region" description="Gly residues" evidence="1">
    <location>
        <begin position="210"/>
        <end position="221"/>
    </location>
</feature>
<evidence type="ECO:0000256" key="1">
    <source>
        <dbReference type="SAM" id="MobiDB-lite"/>
    </source>
</evidence>
<name>A0A0C2YJI7_HEBCY</name>
<dbReference type="HOGENOM" id="CLU_584011_0_0_1"/>
<feature type="region of interest" description="Disordered" evidence="1">
    <location>
        <begin position="304"/>
        <end position="468"/>
    </location>
</feature>
<protein>
    <submittedName>
        <fullName evidence="3">Uncharacterized protein</fullName>
    </submittedName>
</protein>
<reference evidence="4" key="2">
    <citation type="submission" date="2015-01" db="EMBL/GenBank/DDBJ databases">
        <title>Evolutionary Origins and Diversification of the Mycorrhizal Mutualists.</title>
        <authorList>
            <consortium name="DOE Joint Genome Institute"/>
            <consortium name="Mycorrhizal Genomics Consortium"/>
            <person name="Kohler A."/>
            <person name="Kuo A."/>
            <person name="Nagy L.G."/>
            <person name="Floudas D."/>
            <person name="Copeland A."/>
            <person name="Barry K.W."/>
            <person name="Cichocki N."/>
            <person name="Veneault-Fourrey C."/>
            <person name="LaButti K."/>
            <person name="Lindquist E.A."/>
            <person name="Lipzen A."/>
            <person name="Lundell T."/>
            <person name="Morin E."/>
            <person name="Murat C."/>
            <person name="Riley R."/>
            <person name="Ohm R."/>
            <person name="Sun H."/>
            <person name="Tunlid A."/>
            <person name="Henrissat B."/>
            <person name="Grigoriev I.V."/>
            <person name="Hibbett D.S."/>
            <person name="Martin F."/>
        </authorList>
    </citation>
    <scope>NUCLEOTIDE SEQUENCE [LARGE SCALE GENOMIC DNA]</scope>
    <source>
        <strain evidence="4">h7</strain>
    </source>
</reference>
<feature type="compositionally biased region" description="Low complexity" evidence="1">
    <location>
        <begin position="84"/>
        <end position="100"/>
    </location>
</feature>
<feature type="compositionally biased region" description="Low complexity" evidence="1">
    <location>
        <begin position="384"/>
        <end position="398"/>
    </location>
</feature>
<evidence type="ECO:0000313" key="3">
    <source>
        <dbReference type="EMBL" id="KIM41182.1"/>
    </source>
</evidence>
<dbReference type="AlphaFoldDB" id="A0A0C2YJI7"/>
<gene>
    <name evidence="3" type="ORF">M413DRAFT_445883</name>
</gene>
<reference evidence="3 4" key="1">
    <citation type="submission" date="2014-04" db="EMBL/GenBank/DDBJ databases">
        <authorList>
            <consortium name="DOE Joint Genome Institute"/>
            <person name="Kuo A."/>
            <person name="Gay G."/>
            <person name="Dore J."/>
            <person name="Kohler A."/>
            <person name="Nagy L.G."/>
            <person name="Floudas D."/>
            <person name="Copeland A."/>
            <person name="Barry K.W."/>
            <person name="Cichocki N."/>
            <person name="Veneault-Fourrey C."/>
            <person name="LaButti K."/>
            <person name="Lindquist E.A."/>
            <person name="Lipzen A."/>
            <person name="Lundell T."/>
            <person name="Morin E."/>
            <person name="Murat C."/>
            <person name="Sun H."/>
            <person name="Tunlid A."/>
            <person name="Henrissat B."/>
            <person name="Grigoriev I.V."/>
            <person name="Hibbett D.S."/>
            <person name="Martin F."/>
            <person name="Nordberg H.P."/>
            <person name="Cantor M.N."/>
            <person name="Hua S.X."/>
        </authorList>
    </citation>
    <scope>NUCLEOTIDE SEQUENCE [LARGE SCALE GENOMIC DNA]</scope>
    <source>
        <strain evidence="4">h7</strain>
    </source>
</reference>
<dbReference type="EMBL" id="KN831781">
    <property type="protein sequence ID" value="KIM41182.1"/>
    <property type="molecule type" value="Genomic_DNA"/>
</dbReference>
<sequence length="468" mass="49473">MDAPASNPHPPPQGTPRPGIHIPPHQGKVVDVPNPDHLSPGIPPSLPKQGKAVDVPNPNPDPVLFPDIPPSLPHLPVPDTVGAPHTSDSVPPSSSTATDTATHDTETSSPAPAPAPSPSTTTNNTPRPSPTPAPTTSSIPPSDSEPSPADSETVHLSTRIVSSSSRFIRPTVPGSSTFTVPNDDLIPSSSSLIYPTDNGSQGSNPNNVPVGGGNVGGGGGNPSKAAEQRGLSTGAVAGIVISMIILCFVGFVFWRRRQRQARRTDHANRWWFSRTRQLPEGYMYNAPERPPTVYSSSFGSSFERTRSNSLMSSDEFDGSSTRPPMMEVNPFATTTTTPSLSLGATSHSPADSDLYGPHSLTTIGDSQFFAHPDSESSYNETILPSSVHLPSSPPSESSTIHPQRPPSPKYNSSSFSRTSSGRSLALLPNSPTTRVFIPPIPPLPKSPPPIPMSNPFMDHNPFEDPVHH</sequence>
<feature type="compositionally biased region" description="Polar residues" evidence="1">
    <location>
        <begin position="189"/>
        <end position="203"/>
    </location>
</feature>
<feature type="compositionally biased region" description="Polar residues" evidence="1">
    <location>
        <begin position="331"/>
        <end position="349"/>
    </location>
</feature>
<feature type="compositionally biased region" description="Low complexity" evidence="1">
    <location>
        <begin position="134"/>
        <end position="151"/>
    </location>
</feature>
<feature type="transmembrane region" description="Helical" evidence="2">
    <location>
        <begin position="231"/>
        <end position="254"/>
    </location>
</feature>
<keyword evidence="4" id="KW-1185">Reference proteome</keyword>
<evidence type="ECO:0000256" key="2">
    <source>
        <dbReference type="SAM" id="Phobius"/>
    </source>
</evidence>
<organism evidence="3 4">
    <name type="scientific">Hebeloma cylindrosporum</name>
    <dbReference type="NCBI Taxonomy" id="76867"/>
    <lineage>
        <taxon>Eukaryota</taxon>
        <taxon>Fungi</taxon>
        <taxon>Dikarya</taxon>
        <taxon>Basidiomycota</taxon>
        <taxon>Agaricomycotina</taxon>
        <taxon>Agaricomycetes</taxon>
        <taxon>Agaricomycetidae</taxon>
        <taxon>Agaricales</taxon>
        <taxon>Agaricineae</taxon>
        <taxon>Hymenogastraceae</taxon>
        <taxon>Hebeloma</taxon>
    </lineage>
</organism>
<keyword evidence="2" id="KW-0472">Membrane</keyword>
<feature type="compositionally biased region" description="Low complexity" evidence="1">
    <location>
        <begin position="412"/>
        <end position="423"/>
    </location>
</feature>
<dbReference type="Proteomes" id="UP000053424">
    <property type="component" value="Unassembled WGS sequence"/>
</dbReference>
<feature type="compositionally biased region" description="Pro residues" evidence="1">
    <location>
        <begin position="438"/>
        <end position="452"/>
    </location>
</feature>
<keyword evidence="2" id="KW-0812">Transmembrane</keyword>